<keyword evidence="3" id="KW-1185">Reference proteome</keyword>
<dbReference type="Proteomes" id="UP000193144">
    <property type="component" value="Unassembled WGS sequence"/>
</dbReference>
<evidence type="ECO:0000313" key="2">
    <source>
        <dbReference type="EMBL" id="ORX95870.1"/>
    </source>
</evidence>
<proteinExistence type="predicted"/>
<feature type="compositionally biased region" description="Pro residues" evidence="1">
    <location>
        <begin position="133"/>
        <end position="142"/>
    </location>
</feature>
<gene>
    <name evidence="2" type="ORF">BCR34DRAFT_187199</name>
</gene>
<accession>A0A1Y1YCX1</accession>
<comment type="caution">
    <text evidence="2">The sequence shown here is derived from an EMBL/GenBank/DDBJ whole genome shotgun (WGS) entry which is preliminary data.</text>
</comment>
<dbReference type="AlphaFoldDB" id="A0A1Y1YCX1"/>
<name>A0A1Y1YCX1_9PLEO</name>
<dbReference type="EMBL" id="MCFA01000268">
    <property type="protein sequence ID" value="ORX95870.1"/>
    <property type="molecule type" value="Genomic_DNA"/>
</dbReference>
<evidence type="ECO:0000313" key="3">
    <source>
        <dbReference type="Proteomes" id="UP000193144"/>
    </source>
</evidence>
<feature type="region of interest" description="Disordered" evidence="1">
    <location>
        <begin position="120"/>
        <end position="159"/>
    </location>
</feature>
<evidence type="ECO:0000256" key="1">
    <source>
        <dbReference type="SAM" id="MobiDB-lite"/>
    </source>
</evidence>
<organism evidence="2 3">
    <name type="scientific">Clohesyomyces aquaticus</name>
    <dbReference type="NCBI Taxonomy" id="1231657"/>
    <lineage>
        <taxon>Eukaryota</taxon>
        <taxon>Fungi</taxon>
        <taxon>Dikarya</taxon>
        <taxon>Ascomycota</taxon>
        <taxon>Pezizomycotina</taxon>
        <taxon>Dothideomycetes</taxon>
        <taxon>Pleosporomycetidae</taxon>
        <taxon>Pleosporales</taxon>
        <taxon>Lindgomycetaceae</taxon>
        <taxon>Clohesyomyces</taxon>
    </lineage>
</organism>
<reference evidence="2 3" key="1">
    <citation type="submission" date="2016-07" db="EMBL/GenBank/DDBJ databases">
        <title>Pervasive Adenine N6-methylation of Active Genes in Fungi.</title>
        <authorList>
            <consortium name="DOE Joint Genome Institute"/>
            <person name="Mondo S.J."/>
            <person name="Dannebaum R.O."/>
            <person name="Kuo R.C."/>
            <person name="Labutti K."/>
            <person name="Haridas S."/>
            <person name="Kuo A."/>
            <person name="Salamov A."/>
            <person name="Ahrendt S.R."/>
            <person name="Lipzen A."/>
            <person name="Sullivan W."/>
            <person name="Andreopoulos W.B."/>
            <person name="Clum A."/>
            <person name="Lindquist E."/>
            <person name="Daum C."/>
            <person name="Ramamoorthy G.K."/>
            <person name="Gryganskyi A."/>
            <person name="Culley D."/>
            <person name="Magnuson J.K."/>
            <person name="James T.Y."/>
            <person name="O'Malley M.A."/>
            <person name="Stajich J.E."/>
            <person name="Spatafora J.W."/>
            <person name="Visel A."/>
            <person name="Grigoriev I.V."/>
        </authorList>
    </citation>
    <scope>NUCLEOTIDE SEQUENCE [LARGE SCALE GENOMIC DNA]</scope>
    <source>
        <strain evidence="2 3">CBS 115471</strain>
    </source>
</reference>
<protein>
    <submittedName>
        <fullName evidence="2">Uncharacterized protein</fullName>
    </submittedName>
</protein>
<sequence>MTLEIAGVLAWKVQLGMLIFISRDDRSGAIRGPKRRVRCLASPNNFVIGIFIFGHEFFFFPRGWTKAPVSLTAGKCLGINGSWISSPDTPNMTSRAPTHTLLTPQDALSIRKATISIPNAPMHHSSLKDSTFPTPPLQPPTPHSQSPKRALPSLHSHRS</sequence>